<organism evidence="2 3">
    <name type="scientific">Sphingopyxis fribergensis</name>
    <dbReference type="NCBI Taxonomy" id="1515612"/>
    <lineage>
        <taxon>Bacteria</taxon>
        <taxon>Pseudomonadati</taxon>
        <taxon>Pseudomonadota</taxon>
        <taxon>Alphaproteobacteria</taxon>
        <taxon>Sphingomonadales</taxon>
        <taxon>Sphingomonadaceae</taxon>
        <taxon>Sphingopyxis</taxon>
    </lineage>
</organism>
<dbReference type="KEGG" id="sphk:SKP52_23835"/>
<keyword evidence="1" id="KW-0812">Transmembrane</keyword>
<geneLocation type="plasmid" evidence="2 3">
    <name>pSfKp5.2</name>
</geneLocation>
<proteinExistence type="predicted"/>
<protein>
    <submittedName>
        <fullName evidence="2">Putative membrane protein</fullName>
    </submittedName>
</protein>
<dbReference type="OrthoDB" id="7449753at2"/>
<name>A0A0A7PNN1_9SPHN</name>
<keyword evidence="1" id="KW-1133">Transmembrane helix</keyword>
<evidence type="ECO:0000313" key="3">
    <source>
        <dbReference type="Proteomes" id="UP000030907"/>
    </source>
</evidence>
<keyword evidence="2" id="KW-0614">Plasmid</keyword>
<dbReference type="EMBL" id="CP009123">
    <property type="protein sequence ID" value="AJA11609.1"/>
    <property type="molecule type" value="Genomic_DNA"/>
</dbReference>
<keyword evidence="3" id="KW-1185">Reference proteome</keyword>
<reference evidence="2 3" key="1">
    <citation type="journal article" date="2015" name="Int. J. Syst. Evol. Microbiol.">
        <title>Description of Sphingopyxis fribergensis sp. nov. - a soil bacterium with the ability to degrade styrene and phenylacetic acid.</title>
        <authorList>
            <person name="Oelschlagel M."/>
            <person name="Ruckert C."/>
            <person name="Kalinowski J."/>
            <person name="Schmidt G."/>
            <person name="Schlomann M."/>
            <person name="Tischler D."/>
        </authorList>
    </citation>
    <scope>NUCLEOTIDE SEQUENCE [LARGE SCALE GENOMIC DNA]</scope>
    <source>
        <strain evidence="2 3">Kp5.2</strain>
        <plasmid evidence="2">pSfKp5.2</plasmid>
    </source>
</reference>
<keyword evidence="1" id="KW-0472">Membrane</keyword>
<evidence type="ECO:0000313" key="2">
    <source>
        <dbReference type="EMBL" id="AJA11609.1"/>
    </source>
</evidence>
<dbReference type="AlphaFoldDB" id="A0A0A7PNN1"/>
<accession>A0A0A7PNN1</accession>
<feature type="transmembrane region" description="Helical" evidence="1">
    <location>
        <begin position="85"/>
        <end position="104"/>
    </location>
</feature>
<dbReference type="HOGENOM" id="CLU_2059914_0_0_5"/>
<gene>
    <name evidence="2" type="ORF">SKP52_23835</name>
</gene>
<dbReference type="RefSeq" id="WP_040110187.1">
    <property type="nucleotide sequence ID" value="NZ_CP009123.1"/>
</dbReference>
<dbReference type="Proteomes" id="UP000030907">
    <property type="component" value="Plasmid pSfKp5.2"/>
</dbReference>
<feature type="transmembrane region" description="Helical" evidence="1">
    <location>
        <begin position="23"/>
        <end position="51"/>
    </location>
</feature>
<sequence>MTALATSRMRKPAIAPRRLFQDIAYSLVSVSCWLAINCLAAAGVMLGFFALMANLSVDQFFAETANLSNHYLAADSERRSEFSEILLYLFGGLVLFFCITRRAALLSGTATSKGDMSND</sequence>
<evidence type="ECO:0000256" key="1">
    <source>
        <dbReference type="SAM" id="Phobius"/>
    </source>
</evidence>